<dbReference type="EMBL" id="UYJE01001880">
    <property type="protein sequence ID" value="VDI06025.1"/>
    <property type="molecule type" value="Genomic_DNA"/>
</dbReference>
<dbReference type="InterPro" id="IPR000644">
    <property type="entry name" value="CBS_dom"/>
</dbReference>
<evidence type="ECO:0000256" key="7">
    <source>
        <dbReference type="ARBA" id="ARBA00023122"/>
    </source>
</evidence>
<reference evidence="13" key="1">
    <citation type="submission" date="2018-11" db="EMBL/GenBank/DDBJ databases">
        <authorList>
            <person name="Alioto T."/>
            <person name="Alioto T."/>
        </authorList>
    </citation>
    <scope>NUCLEOTIDE SEQUENCE</scope>
</reference>
<dbReference type="AlphaFoldDB" id="A0A8B6CJ34"/>
<feature type="transmembrane region" description="Helical" evidence="10">
    <location>
        <begin position="566"/>
        <end position="583"/>
    </location>
</feature>
<feature type="transmembrane region" description="Helical" evidence="10">
    <location>
        <begin position="160"/>
        <end position="183"/>
    </location>
</feature>
<dbReference type="Gene3D" id="1.10.3080.10">
    <property type="entry name" value="Clc chloride channel"/>
    <property type="match status" value="1"/>
</dbReference>
<keyword evidence="9" id="KW-0868">Chloride</keyword>
<dbReference type="Gene3D" id="3.10.580.10">
    <property type="entry name" value="CBS-domain"/>
    <property type="match status" value="1"/>
</dbReference>
<feature type="transmembrane region" description="Helical" evidence="10">
    <location>
        <begin position="503"/>
        <end position="524"/>
    </location>
</feature>
<feature type="domain" description="Parvovirus non-structural protein 1 helicase" evidence="12">
    <location>
        <begin position="41"/>
        <end position="118"/>
    </location>
</feature>
<feature type="transmembrane region" description="Helical" evidence="10">
    <location>
        <begin position="356"/>
        <end position="378"/>
    </location>
</feature>
<keyword evidence="6" id="KW-0406">Ion transport</keyword>
<evidence type="ECO:0000256" key="9">
    <source>
        <dbReference type="ARBA" id="ARBA00023214"/>
    </source>
</evidence>
<name>A0A8B6CJ34_MYTGA</name>
<sequence>MALIGKQCTEYIELSERGCALKNTNTTSYGSTQLVEVSVNFLASYTSSSSSQQGVKRVTSSINEPRKTHVPKHIPDEKILSGKYESLDYDIVENDLFEEMLKNNTNKDYIKTEFLRWLIMGMIGVLTGLVACLIDVCVIQTTQLKFGYIEDYIATCLENFCLEVPLLIWICCNAFLILIGSFLTAKFAPVASGSGIPQIKCFLNGVKVPHVVRLKTIVIKIVGVICAVSGGLIVGKEGPMIHSGAVIAAGISQGKSSTFLFDFKIFEMFRSDHEKRDFVSGGAAAGVSAAFGAPVGGVLFSLEEGASFWNQALTWRIFFASMLSTFTLNVVQSFVKGHPLDLSSPGLFNFGKFETTTYGGLEIPIFILMGIVGGLLGALFNHINCKLTIFRRKYITKVYLQVLEAVIVALCTGTAFYVCLYFDNDCQVMESSESQENGIQFFCDDGKFSSMASVMFRSPEESVKSLFHDLPETYQPTTLILYCTMCFFLALWTYGLFVPSGLFIPSLLIGAGWGRLVAILLHYISPTAKWVTFEKYALLGAAAQLGGIVRMTISLTVIIMEASGNITFGLPVMIVLMVAKWVGDIFNEGIYDMHIHMQGVPLVGWEPSSMLSTKRASEVMSHPVTVFRTKETVGRIIDVLKSETHNGFPVVDDYDPFVEQSFQDEAESFGRYKGLILRSQLIVLLKMKAFEEHEDVQDVKSILNIKDFRDAYPRFIPIHQINISPHEREFTIDLQPYMNPGAYTVSHNSSFPRIFRLFRALGLRHLVVVNENNK</sequence>
<evidence type="ECO:0000259" key="11">
    <source>
        <dbReference type="Pfam" id="PF00571"/>
    </source>
</evidence>
<dbReference type="CDD" id="cd04591">
    <property type="entry name" value="CBS_pair_voltage-gated_CLC_euk_bac"/>
    <property type="match status" value="1"/>
</dbReference>
<dbReference type="Pfam" id="PF01057">
    <property type="entry name" value="Parvo_NS1"/>
    <property type="match status" value="1"/>
</dbReference>
<dbReference type="InterPro" id="IPR001807">
    <property type="entry name" value="ClC"/>
</dbReference>
<evidence type="ECO:0000256" key="2">
    <source>
        <dbReference type="ARBA" id="ARBA00022448"/>
    </source>
</evidence>
<keyword evidence="7" id="KW-0129">CBS domain</keyword>
<dbReference type="GO" id="GO:0015108">
    <property type="term" value="F:chloride transmembrane transporter activity"/>
    <property type="evidence" value="ECO:0007669"/>
    <property type="project" value="InterPro"/>
</dbReference>
<gene>
    <name evidence="13" type="ORF">MGAL_10B015884</name>
</gene>
<feature type="non-terminal residue" evidence="13">
    <location>
        <position position="774"/>
    </location>
</feature>
<dbReference type="OrthoDB" id="428525at2759"/>
<feature type="transmembrane region" description="Helical" evidence="10">
    <location>
        <begin position="278"/>
        <end position="301"/>
    </location>
</feature>
<keyword evidence="5 10" id="KW-1133">Transmembrane helix</keyword>
<dbReference type="InterPro" id="IPR001257">
    <property type="entry name" value="Parvovirus_NS1_helicase"/>
</dbReference>
<evidence type="ECO:0000313" key="14">
    <source>
        <dbReference type="Proteomes" id="UP000596742"/>
    </source>
</evidence>
<keyword evidence="4" id="KW-0677">Repeat</keyword>
<dbReference type="InterPro" id="IPR051280">
    <property type="entry name" value="Cl-channel/antiporter"/>
</dbReference>
<protein>
    <submittedName>
        <fullName evidence="13">Chloride channel 7</fullName>
    </submittedName>
</protein>
<dbReference type="Pfam" id="PF00654">
    <property type="entry name" value="Voltage_CLC"/>
    <property type="match status" value="1"/>
</dbReference>
<keyword evidence="3 10" id="KW-0812">Transmembrane</keyword>
<dbReference type="Proteomes" id="UP000596742">
    <property type="component" value="Unassembled WGS sequence"/>
</dbReference>
<evidence type="ECO:0000256" key="1">
    <source>
        <dbReference type="ARBA" id="ARBA00004141"/>
    </source>
</evidence>
<evidence type="ECO:0000256" key="5">
    <source>
        <dbReference type="ARBA" id="ARBA00022989"/>
    </source>
</evidence>
<feature type="transmembrane region" description="Helical" evidence="10">
    <location>
        <begin position="313"/>
        <end position="335"/>
    </location>
</feature>
<keyword evidence="8 10" id="KW-0472">Membrane</keyword>
<evidence type="ECO:0000259" key="12">
    <source>
        <dbReference type="Pfam" id="PF01057"/>
    </source>
</evidence>
<dbReference type="Pfam" id="PF00571">
    <property type="entry name" value="CBS"/>
    <property type="match status" value="1"/>
</dbReference>
<feature type="transmembrane region" description="Helical" evidence="10">
    <location>
        <begin position="536"/>
        <end position="560"/>
    </location>
</feature>
<evidence type="ECO:0000256" key="10">
    <source>
        <dbReference type="SAM" id="Phobius"/>
    </source>
</evidence>
<feature type="domain" description="CBS" evidence="11">
    <location>
        <begin position="616"/>
        <end position="655"/>
    </location>
</feature>
<proteinExistence type="predicted"/>
<dbReference type="PANTHER" id="PTHR11689:SF136">
    <property type="entry name" value="H(+)_CL(-) EXCHANGE TRANSPORTER 7"/>
    <property type="match status" value="1"/>
</dbReference>
<feature type="transmembrane region" description="Helical" evidence="10">
    <location>
        <begin position="114"/>
        <end position="139"/>
    </location>
</feature>
<feature type="transmembrane region" description="Helical" evidence="10">
    <location>
        <begin position="479"/>
        <end position="497"/>
    </location>
</feature>
<dbReference type="SUPFAM" id="SSF81340">
    <property type="entry name" value="Clc chloride channel"/>
    <property type="match status" value="1"/>
</dbReference>
<dbReference type="InterPro" id="IPR046342">
    <property type="entry name" value="CBS_dom_sf"/>
</dbReference>
<keyword evidence="2" id="KW-0813">Transport</keyword>
<evidence type="ECO:0000256" key="8">
    <source>
        <dbReference type="ARBA" id="ARBA00023136"/>
    </source>
</evidence>
<keyword evidence="14" id="KW-1185">Reference proteome</keyword>
<dbReference type="GO" id="GO:0005765">
    <property type="term" value="C:lysosomal membrane"/>
    <property type="evidence" value="ECO:0007669"/>
    <property type="project" value="TreeGrafter"/>
</dbReference>
<feature type="transmembrane region" description="Helical" evidence="10">
    <location>
        <begin position="217"/>
        <end position="235"/>
    </location>
</feature>
<dbReference type="GO" id="GO:0019079">
    <property type="term" value="P:viral genome replication"/>
    <property type="evidence" value="ECO:0007669"/>
    <property type="project" value="InterPro"/>
</dbReference>
<dbReference type="InterPro" id="IPR014743">
    <property type="entry name" value="Cl-channel_core"/>
</dbReference>
<evidence type="ECO:0000256" key="6">
    <source>
        <dbReference type="ARBA" id="ARBA00023065"/>
    </source>
</evidence>
<dbReference type="CDD" id="cd03685">
    <property type="entry name" value="ClC_6_like"/>
    <property type="match status" value="1"/>
</dbReference>
<dbReference type="SUPFAM" id="SSF54631">
    <property type="entry name" value="CBS-domain pair"/>
    <property type="match status" value="1"/>
</dbReference>
<dbReference type="PANTHER" id="PTHR11689">
    <property type="entry name" value="CHLORIDE CHANNEL PROTEIN CLC FAMILY MEMBER"/>
    <property type="match status" value="1"/>
</dbReference>
<accession>A0A8B6CJ34</accession>
<evidence type="ECO:0000256" key="3">
    <source>
        <dbReference type="ARBA" id="ARBA00022692"/>
    </source>
</evidence>
<dbReference type="PRINTS" id="PR00762">
    <property type="entry name" value="CLCHANNEL"/>
</dbReference>
<comment type="caution">
    <text evidence="13">The sequence shown here is derived from an EMBL/GenBank/DDBJ whole genome shotgun (WGS) entry which is preliminary data.</text>
</comment>
<comment type="subcellular location">
    <subcellularLocation>
        <location evidence="1">Membrane</location>
        <topology evidence="1">Multi-pass membrane protein</topology>
    </subcellularLocation>
</comment>
<evidence type="ECO:0000256" key="4">
    <source>
        <dbReference type="ARBA" id="ARBA00022737"/>
    </source>
</evidence>
<feature type="transmembrane region" description="Helical" evidence="10">
    <location>
        <begin position="398"/>
        <end position="422"/>
    </location>
</feature>
<evidence type="ECO:0000313" key="13">
    <source>
        <dbReference type="EMBL" id="VDI06025.1"/>
    </source>
</evidence>
<organism evidence="13 14">
    <name type="scientific">Mytilus galloprovincialis</name>
    <name type="common">Mediterranean mussel</name>
    <dbReference type="NCBI Taxonomy" id="29158"/>
    <lineage>
        <taxon>Eukaryota</taxon>
        <taxon>Metazoa</taxon>
        <taxon>Spiralia</taxon>
        <taxon>Lophotrochozoa</taxon>
        <taxon>Mollusca</taxon>
        <taxon>Bivalvia</taxon>
        <taxon>Autobranchia</taxon>
        <taxon>Pteriomorphia</taxon>
        <taxon>Mytilida</taxon>
        <taxon>Mytiloidea</taxon>
        <taxon>Mytilidae</taxon>
        <taxon>Mytilinae</taxon>
        <taxon>Mytilus</taxon>
    </lineage>
</organism>